<evidence type="ECO:0000313" key="4">
    <source>
        <dbReference type="EMBL" id="MBO0655629.1"/>
    </source>
</evidence>
<sequence>MNQITSGAPPSDNPHVRRPSCSGAPAGAGAPAPARTVICLDRWTGAEGGALVSSGGLELPPGDGSPEGDGSTDTPPGVMSLTRPREIGAELDWGAEAWDEVRTRARRAGRAYIWLNLVEQRLRAVVAAVLRPVYEPVHGDEEWVVAAAGPAGQEWVQRAVAVREVSRRKGYLLDPADDNVLSFLTLPQLRELLVQHWPCFEPYLDDRRELELALDELEVTRNVVSRNRALSENVLAQAERASARLLDILGGGAGTHARSADRLPVDAVEDLVGDRFADVVGVHPDRVRLQRQLPVEDLFGSARRLDAVGIGLNLLVQNYSGRRLVRLAESGCRARLLFLNPASSAVRRRERELGIKKGEMSRSVEMNIMHMRRVRDRLRDTAAFEIRVFDETPRFTAYLVNGDGADGLAVVQSYLRKARGMESPVLVLRGGGRDVLRQGRGADEDGGLFETYREEFEGVWADSRSVS</sequence>
<evidence type="ECO:0000256" key="1">
    <source>
        <dbReference type="SAM" id="MobiDB-lite"/>
    </source>
</evidence>
<comment type="caution">
    <text evidence="4">The sequence shown here is derived from an EMBL/GenBank/DDBJ whole genome shotgun (WGS) entry which is preliminary data.</text>
</comment>
<dbReference type="InterPro" id="IPR041334">
    <property type="entry name" value="HEPN_SAV2148"/>
</dbReference>
<organism evidence="4 5">
    <name type="scientific">Streptomyces triculaminicus</name>
    <dbReference type="NCBI Taxonomy" id="2816232"/>
    <lineage>
        <taxon>Bacteria</taxon>
        <taxon>Bacillati</taxon>
        <taxon>Actinomycetota</taxon>
        <taxon>Actinomycetes</taxon>
        <taxon>Kitasatosporales</taxon>
        <taxon>Streptomycetaceae</taxon>
        <taxon>Streptomyces</taxon>
    </lineage>
</organism>
<evidence type="ECO:0000313" key="5">
    <source>
        <dbReference type="Proteomes" id="UP000664781"/>
    </source>
</evidence>
<evidence type="ECO:0000259" key="3">
    <source>
        <dbReference type="Pfam" id="PF19319"/>
    </source>
</evidence>
<name>A0A939FQV9_9ACTN</name>
<feature type="region of interest" description="Disordered" evidence="1">
    <location>
        <begin position="1"/>
        <end position="31"/>
    </location>
</feature>
<proteinExistence type="predicted"/>
<dbReference type="Proteomes" id="UP000664781">
    <property type="component" value="Unassembled WGS sequence"/>
</dbReference>
<protein>
    <submittedName>
        <fullName evidence="4">Uncharacterized protein</fullName>
    </submittedName>
</protein>
<gene>
    <name evidence="4" type="ORF">J1792_23460</name>
</gene>
<feature type="compositionally biased region" description="Low complexity" evidence="1">
    <location>
        <begin position="53"/>
        <end position="71"/>
    </location>
</feature>
<accession>A0A939FQV9</accession>
<reference evidence="4" key="1">
    <citation type="submission" date="2021-03" db="EMBL/GenBank/DDBJ databases">
        <title>Streptomyces strains.</title>
        <authorList>
            <person name="Lund M.B."/>
            <person name="Toerring T."/>
        </authorList>
    </citation>
    <scope>NUCLEOTIDE SEQUENCE</scope>
    <source>
        <strain evidence="4">JCM 4242</strain>
    </source>
</reference>
<evidence type="ECO:0000259" key="2">
    <source>
        <dbReference type="Pfam" id="PF18725"/>
    </source>
</evidence>
<feature type="domain" description="SAV2148-like HEPN" evidence="2">
    <location>
        <begin position="79"/>
        <end position="294"/>
    </location>
</feature>
<dbReference type="Pfam" id="PF19319">
    <property type="entry name" value="DUF5919"/>
    <property type="match status" value="1"/>
</dbReference>
<dbReference type="AlphaFoldDB" id="A0A939FQV9"/>
<feature type="domain" description="DUF5919" evidence="3">
    <location>
        <begin position="305"/>
        <end position="467"/>
    </location>
</feature>
<dbReference type="InterPro" id="IPR045697">
    <property type="entry name" value="DUF5919"/>
</dbReference>
<feature type="region of interest" description="Disordered" evidence="1">
    <location>
        <begin position="51"/>
        <end position="78"/>
    </location>
</feature>
<dbReference type="Pfam" id="PF18725">
    <property type="entry name" value="HEPN_SAV2148"/>
    <property type="match status" value="1"/>
</dbReference>
<keyword evidence="5" id="KW-1185">Reference proteome</keyword>
<dbReference type="EMBL" id="JAFMOF010000003">
    <property type="protein sequence ID" value="MBO0655629.1"/>
    <property type="molecule type" value="Genomic_DNA"/>
</dbReference>